<reference evidence="13" key="4">
    <citation type="submission" date="2025-04" db="UniProtKB">
        <authorList>
            <consortium name="RefSeq"/>
        </authorList>
    </citation>
    <scope>IDENTIFICATION</scope>
    <source>
        <tissue evidence="13">Leaf</tissue>
    </source>
</reference>
<dbReference type="Proteomes" id="UP000515151">
    <property type="component" value="Chromosome 2"/>
</dbReference>
<dbReference type="PANTHER" id="PTHR47997">
    <property type="entry name" value="MYB DOMAIN PROTEIN 55"/>
    <property type="match status" value="1"/>
</dbReference>
<dbReference type="InterPro" id="IPR001005">
    <property type="entry name" value="SANT/Myb"/>
</dbReference>
<dbReference type="InterPro" id="IPR051953">
    <property type="entry name" value="Plant_SW-associated_TFs"/>
</dbReference>
<evidence type="ECO:0000256" key="5">
    <source>
        <dbReference type="ARBA" id="ARBA00023163"/>
    </source>
</evidence>
<feature type="compositionally biased region" description="Basic and acidic residues" evidence="7">
    <location>
        <begin position="124"/>
        <end position="150"/>
    </location>
</feature>
<dbReference type="PROSITE" id="PS51294">
    <property type="entry name" value="HTH_MYB"/>
    <property type="match status" value="2"/>
</dbReference>
<dbReference type="EMBL" id="MTKT01003240">
    <property type="protein sequence ID" value="OWM75480.1"/>
    <property type="molecule type" value="Genomic_DNA"/>
</dbReference>
<organism evidence="10 11">
    <name type="scientific">Punica granatum</name>
    <name type="common">Pomegranate</name>
    <dbReference type="NCBI Taxonomy" id="22663"/>
    <lineage>
        <taxon>Eukaryota</taxon>
        <taxon>Viridiplantae</taxon>
        <taxon>Streptophyta</taxon>
        <taxon>Embryophyta</taxon>
        <taxon>Tracheophyta</taxon>
        <taxon>Spermatophyta</taxon>
        <taxon>Magnoliopsida</taxon>
        <taxon>eudicotyledons</taxon>
        <taxon>Gunneridae</taxon>
        <taxon>Pentapetalae</taxon>
        <taxon>rosids</taxon>
        <taxon>malvids</taxon>
        <taxon>Myrtales</taxon>
        <taxon>Lythraceae</taxon>
        <taxon>Punica</taxon>
    </lineage>
</organism>
<dbReference type="AlphaFoldDB" id="A0A218WSZ4"/>
<evidence type="ECO:0000256" key="4">
    <source>
        <dbReference type="ARBA" id="ARBA00023125"/>
    </source>
</evidence>
<evidence type="ECO:0000259" key="9">
    <source>
        <dbReference type="PROSITE" id="PS51294"/>
    </source>
</evidence>
<feature type="domain" description="HTH myb-type" evidence="9">
    <location>
        <begin position="62"/>
        <end position="116"/>
    </location>
</feature>
<reference evidence="10" key="2">
    <citation type="submission" date="2017-06" db="EMBL/GenBank/DDBJ databases">
        <title>The pomegranate genome and the genomics of punicalagin biosynthesis.</title>
        <authorList>
            <person name="Xu C."/>
        </authorList>
    </citation>
    <scope>NUCLEOTIDE SEQUENCE [LARGE SCALE GENOMIC DNA]</scope>
    <source>
        <tissue evidence="10">Fresh leaf</tissue>
    </source>
</reference>
<evidence type="ECO:0000256" key="1">
    <source>
        <dbReference type="ARBA" id="ARBA00004123"/>
    </source>
</evidence>
<dbReference type="CDD" id="cd00167">
    <property type="entry name" value="SANT"/>
    <property type="match status" value="2"/>
</dbReference>
<gene>
    <name evidence="13" type="primary">LOC116198120</name>
    <name evidence="10" type="ORF">CDL15_Pgr021644</name>
</gene>
<name>A0A218WSZ4_PUNGR</name>
<sequence length="395" mass="43754">MGRHSCCYKQKLRKGLWSPEEDEKLLRYITKYGHGCWSSVPKQAGLQRCGKSCRLRWINYLRPDLKRGTFSQEEENLIIELHAVLGNRWSQIAAQLPGRTDNEIKNLWNSCLKKKLRQKGIDPATHKPLSEVENGNDKDNKSSKAQEKAHSSKPNSAVTEQRSSLSPPQAFQMKQEDDAAMASNGSSAFSRDYYSEESFNPLQALGSYAPNTQVPSCSAISSPSIWLAQMGKSFGMNSELNLDTNLIPSILPQSTSSYLSSPVGFRPSATVLTESLPLKSFPLDETRLWDPSNASSSSNNSNGSFIESGIFSWGLADCSASDKESSNSVCLMESQNQTGEVKWADYFPNSSLLMAAANFQNPTPQSLYNEIKSDVSHFIASSSSSFLWPQQNQLC</sequence>
<feature type="domain" description="Myb-like" evidence="8">
    <location>
        <begin position="9"/>
        <end position="61"/>
    </location>
</feature>
<feature type="domain" description="HTH myb-type" evidence="9">
    <location>
        <begin position="9"/>
        <end position="61"/>
    </location>
</feature>
<feature type="domain" description="Myb-like" evidence="8">
    <location>
        <begin position="62"/>
        <end position="112"/>
    </location>
</feature>
<evidence type="ECO:0000259" key="8">
    <source>
        <dbReference type="PROSITE" id="PS50090"/>
    </source>
</evidence>
<dbReference type="InterPro" id="IPR009057">
    <property type="entry name" value="Homeodomain-like_sf"/>
</dbReference>
<feature type="region of interest" description="Disordered" evidence="7">
    <location>
        <begin position="119"/>
        <end position="184"/>
    </location>
</feature>
<evidence type="ECO:0000313" key="11">
    <source>
        <dbReference type="Proteomes" id="UP000197138"/>
    </source>
</evidence>
<keyword evidence="3" id="KW-0805">Transcription regulation</keyword>
<dbReference type="GO" id="GO:0005634">
    <property type="term" value="C:nucleus"/>
    <property type="evidence" value="ECO:0007669"/>
    <property type="project" value="UniProtKB-SubCell"/>
</dbReference>
<dbReference type="SUPFAM" id="SSF46689">
    <property type="entry name" value="Homeodomain-like"/>
    <property type="match status" value="1"/>
</dbReference>
<evidence type="ECO:0000256" key="7">
    <source>
        <dbReference type="SAM" id="MobiDB-lite"/>
    </source>
</evidence>
<dbReference type="PROSITE" id="PS50090">
    <property type="entry name" value="MYB_LIKE"/>
    <property type="match status" value="2"/>
</dbReference>
<comment type="subcellular location">
    <subcellularLocation>
        <location evidence="1">Nucleus</location>
    </subcellularLocation>
</comment>
<feature type="compositionally biased region" description="Polar residues" evidence="7">
    <location>
        <begin position="152"/>
        <end position="169"/>
    </location>
</feature>
<dbReference type="Pfam" id="PF00249">
    <property type="entry name" value="Myb_DNA-binding"/>
    <property type="match status" value="2"/>
</dbReference>
<dbReference type="PANTHER" id="PTHR47997:SF75">
    <property type="entry name" value="MYB DOMAIN PROTEIN 55"/>
    <property type="match status" value="1"/>
</dbReference>
<evidence type="ECO:0000313" key="13">
    <source>
        <dbReference type="RefSeq" id="XP_031384323.1"/>
    </source>
</evidence>
<evidence type="ECO:0000313" key="10">
    <source>
        <dbReference type="EMBL" id="OWM75480.1"/>
    </source>
</evidence>
<evidence type="ECO:0000256" key="3">
    <source>
        <dbReference type="ARBA" id="ARBA00023015"/>
    </source>
</evidence>
<evidence type="ECO:0000313" key="12">
    <source>
        <dbReference type="Proteomes" id="UP000515151"/>
    </source>
</evidence>
<keyword evidence="2" id="KW-0677">Repeat</keyword>
<dbReference type="SMART" id="SM00717">
    <property type="entry name" value="SANT"/>
    <property type="match status" value="2"/>
</dbReference>
<dbReference type="GO" id="GO:0003677">
    <property type="term" value="F:DNA binding"/>
    <property type="evidence" value="ECO:0007669"/>
    <property type="project" value="UniProtKB-KW"/>
</dbReference>
<dbReference type="GeneID" id="116198120"/>
<dbReference type="RefSeq" id="XP_031384323.1">
    <property type="nucleotide sequence ID" value="XM_031528463.1"/>
</dbReference>
<evidence type="ECO:0000256" key="6">
    <source>
        <dbReference type="ARBA" id="ARBA00023242"/>
    </source>
</evidence>
<keyword evidence="5" id="KW-0804">Transcription</keyword>
<accession>A0A218WSZ4</accession>
<keyword evidence="6" id="KW-0539">Nucleus</keyword>
<keyword evidence="12" id="KW-1185">Reference proteome</keyword>
<dbReference type="OrthoDB" id="2143914at2759"/>
<evidence type="ECO:0000256" key="2">
    <source>
        <dbReference type="ARBA" id="ARBA00022737"/>
    </source>
</evidence>
<protein>
    <submittedName>
        <fullName evidence="13">Transcription factor MYB61-like</fullName>
    </submittedName>
</protein>
<dbReference type="SMR" id="A0A218WSZ4"/>
<dbReference type="InterPro" id="IPR017930">
    <property type="entry name" value="Myb_dom"/>
</dbReference>
<keyword evidence="4" id="KW-0238">DNA-binding</keyword>
<reference evidence="11" key="1">
    <citation type="journal article" date="2017" name="Plant J.">
        <title>The pomegranate (Punica granatum L.) genome and the genomics of punicalagin biosynthesis.</title>
        <authorList>
            <person name="Qin G."/>
            <person name="Xu C."/>
            <person name="Ming R."/>
            <person name="Tang H."/>
            <person name="Guyot R."/>
            <person name="Kramer E.M."/>
            <person name="Hu Y."/>
            <person name="Yi X."/>
            <person name="Qi Y."/>
            <person name="Xu X."/>
            <person name="Gao Z."/>
            <person name="Pan H."/>
            <person name="Jian J."/>
            <person name="Tian Y."/>
            <person name="Yue Z."/>
            <person name="Xu Y."/>
        </authorList>
    </citation>
    <scope>NUCLEOTIDE SEQUENCE [LARGE SCALE GENOMIC DNA]</scope>
    <source>
        <strain evidence="11">cv. Dabenzi</strain>
    </source>
</reference>
<dbReference type="Gene3D" id="1.10.10.60">
    <property type="entry name" value="Homeodomain-like"/>
    <property type="match status" value="2"/>
</dbReference>
<reference evidence="12" key="3">
    <citation type="journal article" date="2020" name="Plant Biotechnol. J.">
        <title>The pomegranate (Punica granatum L.) draft genome dissects genetic divergence between soft- and hard-seeded cultivars.</title>
        <authorList>
            <person name="Luo X."/>
            <person name="Li H."/>
            <person name="Wu Z."/>
            <person name="Yao W."/>
            <person name="Zhao P."/>
            <person name="Cao D."/>
            <person name="Yu H."/>
            <person name="Li K."/>
            <person name="Poudel K."/>
            <person name="Zhao D."/>
            <person name="Zhang F."/>
            <person name="Xia X."/>
            <person name="Chen L."/>
            <person name="Wang Q."/>
            <person name="Jing D."/>
            <person name="Cao S."/>
        </authorList>
    </citation>
    <scope>NUCLEOTIDE SEQUENCE [LARGE SCALE GENOMIC DNA]</scope>
</reference>
<dbReference type="FunFam" id="1.10.10.60:FF:000047">
    <property type="entry name" value="Myb transcription factor"/>
    <property type="match status" value="1"/>
</dbReference>
<dbReference type="FunFam" id="1.10.10.60:FF:000221">
    <property type="entry name" value="MYB transcription factor"/>
    <property type="match status" value="1"/>
</dbReference>
<proteinExistence type="predicted"/>
<dbReference type="Proteomes" id="UP000197138">
    <property type="component" value="Unassembled WGS sequence"/>
</dbReference>